<gene>
    <name evidence="1" type="ORF">ACFY35_13175</name>
</gene>
<dbReference type="Proteomes" id="UP001602245">
    <property type="component" value="Unassembled WGS sequence"/>
</dbReference>
<comment type="caution">
    <text evidence="1">The sequence shown here is derived from an EMBL/GenBank/DDBJ whole genome shotgun (WGS) entry which is preliminary data.</text>
</comment>
<evidence type="ECO:0000313" key="2">
    <source>
        <dbReference type="Proteomes" id="UP001602245"/>
    </source>
</evidence>
<reference evidence="1 2" key="1">
    <citation type="submission" date="2024-10" db="EMBL/GenBank/DDBJ databases">
        <title>The Natural Products Discovery Center: Release of the First 8490 Sequenced Strains for Exploring Actinobacteria Biosynthetic Diversity.</title>
        <authorList>
            <person name="Kalkreuter E."/>
            <person name="Kautsar S.A."/>
            <person name="Yang D."/>
            <person name="Bader C.D."/>
            <person name="Teijaro C.N."/>
            <person name="Fluegel L."/>
            <person name="Davis C.M."/>
            <person name="Simpson J.R."/>
            <person name="Lauterbach L."/>
            <person name="Steele A.D."/>
            <person name="Gui C."/>
            <person name="Meng S."/>
            <person name="Li G."/>
            <person name="Viehrig K."/>
            <person name="Ye F."/>
            <person name="Su P."/>
            <person name="Kiefer A.F."/>
            <person name="Nichols A."/>
            <person name="Cepeda A.J."/>
            <person name="Yan W."/>
            <person name="Fan B."/>
            <person name="Jiang Y."/>
            <person name="Adhikari A."/>
            <person name="Zheng C.-J."/>
            <person name="Schuster L."/>
            <person name="Cowan T.M."/>
            <person name="Smanski M.J."/>
            <person name="Chevrette M.G."/>
            <person name="De Carvalho L.P.S."/>
            <person name="Shen B."/>
        </authorList>
    </citation>
    <scope>NUCLEOTIDE SEQUENCE [LARGE SCALE GENOMIC DNA]</scope>
    <source>
        <strain evidence="1 2">NPDC000087</strain>
    </source>
</reference>
<dbReference type="RefSeq" id="WP_020510619.1">
    <property type="nucleotide sequence ID" value="NZ_JBIAZU010000002.1"/>
</dbReference>
<dbReference type="EMBL" id="JBIAZU010000002">
    <property type="protein sequence ID" value="MFF5290392.1"/>
    <property type="molecule type" value="Genomic_DNA"/>
</dbReference>
<sequence length="106" mass="11553">MNPHIHVERDLNRQAAARRMLAATFGLVGDAPATVTTGCGLVVAYAMTSARPESVTCLPCRDHAARWHETAADQMWRLAPGTGFTSRDLRAAAEHHREQARKFTGG</sequence>
<name>A0ABW6WAP9_9ACTN</name>
<organism evidence="1 2">
    <name type="scientific">Paractinoplanes globisporus</name>
    <dbReference type="NCBI Taxonomy" id="113565"/>
    <lineage>
        <taxon>Bacteria</taxon>
        <taxon>Bacillati</taxon>
        <taxon>Actinomycetota</taxon>
        <taxon>Actinomycetes</taxon>
        <taxon>Micromonosporales</taxon>
        <taxon>Micromonosporaceae</taxon>
        <taxon>Paractinoplanes</taxon>
    </lineage>
</organism>
<keyword evidence="2" id="KW-1185">Reference proteome</keyword>
<accession>A0ABW6WAP9</accession>
<evidence type="ECO:0000313" key="1">
    <source>
        <dbReference type="EMBL" id="MFF5290392.1"/>
    </source>
</evidence>
<protein>
    <submittedName>
        <fullName evidence="1">Uncharacterized protein</fullName>
    </submittedName>
</protein>
<proteinExistence type="predicted"/>